<reference evidence="2 3" key="1">
    <citation type="submission" date="2020-08" db="EMBL/GenBank/DDBJ databases">
        <title>Genomic Encyclopedia of Type Strains, Phase III (KMG-III): the genomes of soil and plant-associated and newly described type strains.</title>
        <authorList>
            <person name="Whitman W."/>
        </authorList>
    </citation>
    <scope>NUCLEOTIDE SEQUENCE [LARGE SCALE GENOMIC DNA]</scope>
    <source>
        <strain evidence="2 3">CECT 3287</strain>
    </source>
</reference>
<gene>
    <name evidence="2" type="ORF">FHR83_008673</name>
</gene>
<proteinExistence type="predicted"/>
<dbReference type="Proteomes" id="UP000590749">
    <property type="component" value="Unassembled WGS sequence"/>
</dbReference>
<protein>
    <submittedName>
        <fullName evidence="2">Uncharacterized protein</fullName>
    </submittedName>
</protein>
<feature type="transmembrane region" description="Helical" evidence="1">
    <location>
        <begin position="174"/>
        <end position="195"/>
    </location>
</feature>
<dbReference type="AlphaFoldDB" id="A0A7W5FJS0"/>
<organism evidence="2 3">
    <name type="scientific">Actinoplanes campanulatus</name>
    <dbReference type="NCBI Taxonomy" id="113559"/>
    <lineage>
        <taxon>Bacteria</taxon>
        <taxon>Bacillati</taxon>
        <taxon>Actinomycetota</taxon>
        <taxon>Actinomycetes</taxon>
        <taxon>Micromonosporales</taxon>
        <taxon>Micromonosporaceae</taxon>
        <taxon>Actinoplanes</taxon>
    </lineage>
</organism>
<feature type="transmembrane region" description="Helical" evidence="1">
    <location>
        <begin position="143"/>
        <end position="162"/>
    </location>
</feature>
<accession>A0A7W5FJS0</accession>
<feature type="transmembrane region" description="Helical" evidence="1">
    <location>
        <begin position="245"/>
        <end position="270"/>
    </location>
</feature>
<dbReference type="EMBL" id="JACHXF010000031">
    <property type="protein sequence ID" value="MBB3100946.1"/>
    <property type="molecule type" value="Genomic_DNA"/>
</dbReference>
<sequence length="286" mass="29947">MSGPVEWAEYREALAAIGIRREAADAADAQWTKTTNESVAERSAIGDQALHQLDLGETELTALLGAATAMLPDDLGGPLEHLPAAGAASPLDLDELGGPDVDGAMDPIRAAVEGLPAKVAALESAERHAAWTRRRTVGLARDVVLLPVAFVPGIAFLVYLYFSAGEDVGPVLATIWTAIVAAVVAVVVTIGRSWIFARLDGADWIDGTKHGRGGAARAAMLLWGISMILYGPAPRPFRDGLEKIVFGWLDSVLVVGAPVVGVALCVMALLTIQRLFSAEPSVKGKA</sequence>
<comment type="caution">
    <text evidence="2">The sequence shown here is derived from an EMBL/GenBank/DDBJ whole genome shotgun (WGS) entry which is preliminary data.</text>
</comment>
<evidence type="ECO:0000256" key="1">
    <source>
        <dbReference type="SAM" id="Phobius"/>
    </source>
</evidence>
<keyword evidence="1" id="KW-1133">Transmembrane helix</keyword>
<feature type="transmembrane region" description="Helical" evidence="1">
    <location>
        <begin position="215"/>
        <end position="233"/>
    </location>
</feature>
<evidence type="ECO:0000313" key="3">
    <source>
        <dbReference type="Proteomes" id="UP000590749"/>
    </source>
</evidence>
<keyword evidence="1" id="KW-0812">Transmembrane</keyword>
<evidence type="ECO:0000313" key="2">
    <source>
        <dbReference type="EMBL" id="MBB3100946.1"/>
    </source>
</evidence>
<name>A0A7W5FJS0_9ACTN</name>
<keyword evidence="3" id="KW-1185">Reference proteome</keyword>
<dbReference type="RefSeq" id="WP_183227067.1">
    <property type="nucleotide sequence ID" value="NZ_BMPW01000036.1"/>
</dbReference>
<keyword evidence="1" id="KW-0472">Membrane</keyword>